<organism evidence="2 3">
    <name type="scientific">Elysia chlorotica</name>
    <name type="common">Eastern emerald elysia</name>
    <name type="synonym">Sea slug</name>
    <dbReference type="NCBI Taxonomy" id="188477"/>
    <lineage>
        <taxon>Eukaryota</taxon>
        <taxon>Metazoa</taxon>
        <taxon>Spiralia</taxon>
        <taxon>Lophotrochozoa</taxon>
        <taxon>Mollusca</taxon>
        <taxon>Gastropoda</taxon>
        <taxon>Heterobranchia</taxon>
        <taxon>Euthyneura</taxon>
        <taxon>Panpulmonata</taxon>
        <taxon>Sacoglossa</taxon>
        <taxon>Placobranchoidea</taxon>
        <taxon>Plakobranchidae</taxon>
        <taxon>Elysia</taxon>
    </lineage>
</organism>
<feature type="region of interest" description="Disordered" evidence="1">
    <location>
        <begin position="1"/>
        <end position="261"/>
    </location>
</feature>
<protein>
    <submittedName>
        <fullName evidence="2">Uncharacterized protein</fullName>
    </submittedName>
</protein>
<evidence type="ECO:0000313" key="2">
    <source>
        <dbReference type="EMBL" id="RUS74412.1"/>
    </source>
</evidence>
<feature type="compositionally biased region" description="Basic and acidic residues" evidence="1">
    <location>
        <begin position="195"/>
        <end position="235"/>
    </location>
</feature>
<comment type="caution">
    <text evidence="2">The sequence shown here is derived from an EMBL/GenBank/DDBJ whole genome shotgun (WGS) entry which is preliminary data.</text>
</comment>
<reference evidence="2 3" key="1">
    <citation type="submission" date="2019-01" db="EMBL/GenBank/DDBJ databases">
        <title>A draft genome assembly of the solar-powered sea slug Elysia chlorotica.</title>
        <authorList>
            <person name="Cai H."/>
            <person name="Li Q."/>
            <person name="Fang X."/>
            <person name="Li J."/>
            <person name="Curtis N.E."/>
            <person name="Altenburger A."/>
            <person name="Shibata T."/>
            <person name="Feng M."/>
            <person name="Maeda T."/>
            <person name="Schwartz J.A."/>
            <person name="Shigenobu S."/>
            <person name="Lundholm N."/>
            <person name="Nishiyama T."/>
            <person name="Yang H."/>
            <person name="Hasebe M."/>
            <person name="Li S."/>
            <person name="Pierce S.K."/>
            <person name="Wang J."/>
        </authorList>
    </citation>
    <scope>NUCLEOTIDE SEQUENCE [LARGE SCALE GENOMIC DNA]</scope>
    <source>
        <strain evidence="2">EC2010</strain>
        <tissue evidence="2">Whole organism of an adult</tissue>
    </source>
</reference>
<dbReference type="EMBL" id="RQTK01000833">
    <property type="protein sequence ID" value="RUS74412.1"/>
    <property type="molecule type" value="Genomic_DNA"/>
</dbReference>
<feature type="compositionally biased region" description="Basic residues" evidence="1">
    <location>
        <begin position="76"/>
        <end position="86"/>
    </location>
</feature>
<evidence type="ECO:0000313" key="3">
    <source>
        <dbReference type="Proteomes" id="UP000271974"/>
    </source>
</evidence>
<dbReference type="AlphaFoldDB" id="A0A3S1B2D9"/>
<sequence length="443" mass="48520">MEEEDQADNVESQAPETEATAEDGKPSRGKKDGSDTHRTDKSEFLDPPEGALEQKQSAGERVVKIDLPEGEASTFGKKKVVKKKANGKANATKKTNGKESPPKNATEQAVGIYSVKKAGSKDDSQQKSSGKEKTKGIDSNKNKVITKGNGSTKPPNDKHSESQNEQIPNGNDNHVEDGNKIDSAKDFETGEEIIENTKDTKNSTAGDTEKNVDGAKSEDNNDSSQEKSEGADKKAQQSPKSKKPQVLKAPPGFYEKSHEEEVAYRAKLRTSYVPPKPKVKSQPALTEEEELLAKQAVLERRKSQRFIGLDPEKVAQAKINPPKPIKEENPPPPKPKTERFVGLKIKPGGKSPRKEDKADNNQNVIISADNDQSDLVEANIIISEDIDGEQDMSEDRRQENLMVPSVELLTPLPRRNESRTDVGDVGYDANMPSTPMMIMNGNC</sequence>
<feature type="compositionally biased region" description="Basic and acidic residues" evidence="1">
    <location>
        <begin position="119"/>
        <end position="141"/>
    </location>
</feature>
<name>A0A3S1B2D9_ELYCH</name>
<accession>A0A3S1B2D9</accession>
<evidence type="ECO:0000256" key="1">
    <source>
        <dbReference type="SAM" id="MobiDB-lite"/>
    </source>
</evidence>
<feature type="region of interest" description="Disordered" evidence="1">
    <location>
        <begin position="411"/>
        <end position="433"/>
    </location>
</feature>
<feature type="compositionally biased region" description="Basic and acidic residues" evidence="1">
    <location>
        <begin position="22"/>
        <end position="44"/>
    </location>
</feature>
<feature type="compositionally biased region" description="Basic and acidic residues" evidence="1">
    <location>
        <begin position="173"/>
        <end position="188"/>
    </location>
</feature>
<feature type="compositionally biased region" description="Basic and acidic residues" evidence="1">
    <location>
        <begin position="324"/>
        <end position="341"/>
    </location>
</feature>
<feature type="region of interest" description="Disordered" evidence="1">
    <location>
        <begin position="308"/>
        <end position="361"/>
    </location>
</feature>
<dbReference type="Proteomes" id="UP000271974">
    <property type="component" value="Unassembled WGS sequence"/>
</dbReference>
<proteinExistence type="predicted"/>
<gene>
    <name evidence="2" type="ORF">EGW08_017830</name>
</gene>
<feature type="compositionally biased region" description="Polar residues" evidence="1">
    <location>
        <begin position="163"/>
        <end position="172"/>
    </location>
</feature>
<feature type="compositionally biased region" description="Polar residues" evidence="1">
    <location>
        <begin position="142"/>
        <end position="154"/>
    </location>
</feature>
<keyword evidence="3" id="KW-1185">Reference proteome</keyword>